<name>A0A1H6IJ41_RUMFL</name>
<dbReference type="InterPro" id="IPR051266">
    <property type="entry name" value="CLCR"/>
</dbReference>
<evidence type="ECO:0000313" key="4">
    <source>
        <dbReference type="Proteomes" id="UP000183190"/>
    </source>
</evidence>
<dbReference type="Gene3D" id="3.40.50.410">
    <property type="entry name" value="von Willebrand factor, type A domain"/>
    <property type="match status" value="1"/>
</dbReference>
<dbReference type="InterPro" id="IPR036465">
    <property type="entry name" value="vWFA_dom_sf"/>
</dbReference>
<dbReference type="RefSeq" id="WP_074714639.1">
    <property type="nucleotide sequence ID" value="NZ_FNWV01000002.1"/>
</dbReference>
<evidence type="ECO:0000313" key="3">
    <source>
        <dbReference type="EMBL" id="SEH46952.1"/>
    </source>
</evidence>
<evidence type="ECO:0000259" key="2">
    <source>
        <dbReference type="PROSITE" id="PS50234"/>
    </source>
</evidence>
<dbReference type="InterPro" id="IPR002035">
    <property type="entry name" value="VWF_A"/>
</dbReference>
<dbReference type="PROSITE" id="PS50234">
    <property type="entry name" value="VWFA"/>
    <property type="match status" value="1"/>
</dbReference>
<feature type="chain" id="PRO_5010158433" evidence="1">
    <location>
        <begin position="27"/>
        <end position="544"/>
    </location>
</feature>
<organism evidence="3 4">
    <name type="scientific">Ruminococcus flavefaciens</name>
    <dbReference type="NCBI Taxonomy" id="1265"/>
    <lineage>
        <taxon>Bacteria</taxon>
        <taxon>Bacillati</taxon>
        <taxon>Bacillota</taxon>
        <taxon>Clostridia</taxon>
        <taxon>Eubacteriales</taxon>
        <taxon>Oscillospiraceae</taxon>
        <taxon>Ruminococcus</taxon>
    </lineage>
</organism>
<dbReference type="SMART" id="SM00327">
    <property type="entry name" value="VWA"/>
    <property type="match status" value="1"/>
</dbReference>
<dbReference type="PROSITE" id="PS51257">
    <property type="entry name" value="PROKAR_LIPOPROTEIN"/>
    <property type="match status" value="1"/>
</dbReference>
<dbReference type="Pfam" id="PF00092">
    <property type="entry name" value="VWA"/>
    <property type="match status" value="1"/>
</dbReference>
<dbReference type="Proteomes" id="UP000183190">
    <property type="component" value="Unassembled WGS sequence"/>
</dbReference>
<feature type="signal peptide" evidence="1">
    <location>
        <begin position="1"/>
        <end position="26"/>
    </location>
</feature>
<dbReference type="PANTHER" id="PTHR10579">
    <property type="entry name" value="CALCIUM-ACTIVATED CHLORIDE CHANNEL REGULATOR"/>
    <property type="match status" value="1"/>
</dbReference>
<keyword evidence="1" id="KW-0732">Signal</keyword>
<reference evidence="3 4" key="1">
    <citation type="submission" date="2016-10" db="EMBL/GenBank/DDBJ databases">
        <authorList>
            <person name="de Groot N.N."/>
        </authorList>
    </citation>
    <scope>NUCLEOTIDE SEQUENCE [LARGE SCALE GENOMIC DNA]</scope>
    <source>
        <strain evidence="3 4">YAD2003</strain>
    </source>
</reference>
<dbReference type="SUPFAM" id="SSF53300">
    <property type="entry name" value="vWA-like"/>
    <property type="match status" value="1"/>
</dbReference>
<accession>A0A1H6IJ41</accession>
<dbReference type="InterPro" id="IPR021908">
    <property type="entry name" value="YfbK_C"/>
</dbReference>
<feature type="domain" description="VWFA" evidence="2">
    <location>
        <begin position="185"/>
        <end position="363"/>
    </location>
</feature>
<dbReference type="Pfam" id="PF12450">
    <property type="entry name" value="vWF_A"/>
    <property type="match status" value="1"/>
</dbReference>
<dbReference type="PANTHER" id="PTHR10579:SF43">
    <property type="entry name" value="ZINC FINGER (C3HC4-TYPE RING FINGER) FAMILY PROTEIN"/>
    <property type="match status" value="1"/>
</dbReference>
<gene>
    <name evidence="3" type="ORF">SAMN02910265_00854</name>
</gene>
<evidence type="ECO:0000256" key="1">
    <source>
        <dbReference type="SAM" id="SignalP"/>
    </source>
</evidence>
<proteinExistence type="predicted"/>
<dbReference type="CDD" id="cd01465">
    <property type="entry name" value="vWA_subgroup"/>
    <property type="match status" value="1"/>
</dbReference>
<dbReference type="Pfam" id="PF12034">
    <property type="entry name" value="YfbK_C"/>
    <property type="match status" value="1"/>
</dbReference>
<dbReference type="InterPro" id="IPR022156">
    <property type="entry name" value="Uncharacterised_YfbK_N"/>
</dbReference>
<dbReference type="EMBL" id="FNWV01000002">
    <property type="protein sequence ID" value="SEH46952.1"/>
    <property type="molecule type" value="Genomic_DNA"/>
</dbReference>
<dbReference type="AlphaFoldDB" id="A0A1H6IJ41"/>
<sequence length="544" mass="59495">MSTKLSRTTALAAACAVMMTAMCSCADGQNDVSGNYAPSNGHSNNNVIVTPDTEDYCEAPASADECETWKPAESVSPNEEYKGFIEAGFKDPKAEPLSTFSVDVDTASYSNVRRMLENGNIVPEDAVRAEEFINYFDYEYPDPEAGRVFGDYVEIADCPWNSANKLMMIGIQGKRLEQKETPPSNLVFLIDSSGSMSDYDKLPLVQSAFSMLAEKLDENDRISIVTYAGDTSTRLKGASGKDKGKIVKTLYDITASGGTNGEGGINKAYELAEEYFIEGGNNRVILATDGDLNIGASSEDELVKLIKTKRDNGIYLSVLGFGTGNYKDDRLEAVADNGNGNYSYIDSVDEAYRVLVQEMAGTLYTIAKDVKIQVEFNPSRIKSYRLIGYDNRLMNAEDFYDNTKDAGEVGAGHSVTALYEVELAETGGTYRGVQLEFASEHETQPAEDNGRSELCKLSVTYKPVDTDKDVYESQLFGMEKYNKEPSPSIKLASAAAEFAMLLKDSEYKGNSSFDHVIDTVGELEESDKTSELLGIAMSAKGLYR</sequence>
<protein>
    <submittedName>
        <fullName evidence="3">Ca-activated chloride channel family protein</fullName>
    </submittedName>
</protein>
<dbReference type="OrthoDB" id="9805121at2"/>